<feature type="domain" description="Aminotransferase class I/classII large" evidence="7">
    <location>
        <begin position="30"/>
        <end position="347"/>
    </location>
</feature>
<evidence type="ECO:0000259" key="7">
    <source>
        <dbReference type="Pfam" id="PF00155"/>
    </source>
</evidence>
<comment type="catalytic activity">
    <reaction evidence="6">
        <text>an aromatic L-alpha-amino acid + 2-oxoglutarate = an aromatic oxo-acid + L-glutamate</text>
        <dbReference type="Rhea" id="RHEA:17533"/>
        <dbReference type="ChEBI" id="CHEBI:16810"/>
        <dbReference type="ChEBI" id="CHEBI:29985"/>
        <dbReference type="ChEBI" id="CHEBI:73309"/>
        <dbReference type="ChEBI" id="CHEBI:84824"/>
        <dbReference type="EC" id="2.6.1.57"/>
    </reaction>
</comment>
<comment type="similarity">
    <text evidence="6">Belongs to the class-II pyridoxal-phosphate-dependent aminotransferase family.</text>
</comment>
<keyword evidence="4 6" id="KW-0808">Transferase</keyword>
<dbReference type="NCBIfam" id="TIGR01141">
    <property type="entry name" value="hisC"/>
    <property type="match status" value="1"/>
</dbReference>
<dbReference type="InterPro" id="IPR050106">
    <property type="entry name" value="HistidinolP_aminotransfase"/>
</dbReference>
<evidence type="ECO:0000313" key="9">
    <source>
        <dbReference type="Proteomes" id="UP001139264"/>
    </source>
</evidence>
<dbReference type="GO" id="GO:0008793">
    <property type="term" value="F:aromatic-amino-acid transaminase activity"/>
    <property type="evidence" value="ECO:0007669"/>
    <property type="project" value="UniProtKB-UniRule"/>
</dbReference>
<dbReference type="RefSeq" id="WP_227906793.1">
    <property type="nucleotide sequence ID" value="NZ_CP095461.1"/>
</dbReference>
<evidence type="ECO:0000256" key="3">
    <source>
        <dbReference type="ARBA" id="ARBA00022576"/>
    </source>
</evidence>
<organism evidence="8 9">
    <name type="scientific">Arthrobacter gengyunqii</name>
    <dbReference type="NCBI Taxonomy" id="2886940"/>
    <lineage>
        <taxon>Bacteria</taxon>
        <taxon>Bacillati</taxon>
        <taxon>Actinomycetota</taxon>
        <taxon>Actinomycetes</taxon>
        <taxon>Micrococcales</taxon>
        <taxon>Micrococcaceae</taxon>
        <taxon>Arthrobacter</taxon>
    </lineage>
</organism>
<keyword evidence="3 6" id="KW-0032">Aminotransferase</keyword>
<dbReference type="InterPro" id="IPR004839">
    <property type="entry name" value="Aminotransferase_I/II_large"/>
</dbReference>
<dbReference type="InterPro" id="IPR015421">
    <property type="entry name" value="PyrdxlP-dep_Trfase_major"/>
</dbReference>
<dbReference type="EC" id="2.6.1.57" evidence="6"/>
<dbReference type="PROSITE" id="PS00599">
    <property type="entry name" value="AA_TRANSFER_CLASS_2"/>
    <property type="match status" value="1"/>
</dbReference>
<gene>
    <name evidence="8" type="primary">hisC</name>
    <name evidence="6" type="synonym">pat</name>
    <name evidence="8" type="ORF">LJ751_02910</name>
</gene>
<dbReference type="AlphaFoldDB" id="A0A9X1M057"/>
<accession>A0A9X1M057</accession>
<dbReference type="InterPro" id="IPR024892">
    <property type="entry name" value="ArAT"/>
</dbReference>
<dbReference type="InterPro" id="IPR015424">
    <property type="entry name" value="PyrdxlP-dep_Trfase"/>
</dbReference>
<feature type="modified residue" description="N6-(pyridoxal phosphate)lysine" evidence="6">
    <location>
        <position position="221"/>
    </location>
</feature>
<evidence type="ECO:0000256" key="1">
    <source>
        <dbReference type="ARBA" id="ARBA00001933"/>
    </source>
</evidence>
<comment type="cofactor">
    <cofactor evidence="1 6">
        <name>pyridoxal 5'-phosphate</name>
        <dbReference type="ChEBI" id="CHEBI:597326"/>
    </cofactor>
</comment>
<comment type="subunit">
    <text evidence="2 6">Homodimer.</text>
</comment>
<dbReference type="GO" id="GO:0000105">
    <property type="term" value="P:L-histidine biosynthetic process"/>
    <property type="evidence" value="ECO:0007669"/>
    <property type="project" value="InterPro"/>
</dbReference>
<evidence type="ECO:0000256" key="2">
    <source>
        <dbReference type="ARBA" id="ARBA00011738"/>
    </source>
</evidence>
<comment type="caution">
    <text evidence="8">The sequence shown here is derived from an EMBL/GenBank/DDBJ whole genome shotgun (WGS) entry which is preliminary data.</text>
</comment>
<proteinExistence type="inferred from homology"/>
<reference evidence="8" key="1">
    <citation type="submission" date="2021-10" db="EMBL/GenBank/DDBJ databases">
        <title>Novel species in genus Arthrobacter.</title>
        <authorList>
            <person name="Liu Y."/>
        </authorList>
    </citation>
    <scope>NUCLEOTIDE SEQUENCE</scope>
    <source>
        <strain evidence="8">Zg-Y809</strain>
    </source>
</reference>
<evidence type="ECO:0000256" key="6">
    <source>
        <dbReference type="HAMAP-Rule" id="MF_01513"/>
    </source>
</evidence>
<evidence type="ECO:0000313" key="8">
    <source>
        <dbReference type="EMBL" id="MCC3268312.1"/>
    </source>
</evidence>
<evidence type="ECO:0000256" key="4">
    <source>
        <dbReference type="ARBA" id="ARBA00022679"/>
    </source>
</evidence>
<dbReference type="HAMAP" id="MF_01513">
    <property type="entry name" value="Phe_aminotrans_2"/>
    <property type="match status" value="1"/>
</dbReference>
<evidence type="ECO:0000256" key="5">
    <source>
        <dbReference type="ARBA" id="ARBA00022898"/>
    </source>
</evidence>
<keyword evidence="5 6" id="KW-0663">Pyridoxal phosphate</keyword>
<dbReference type="Gene3D" id="3.90.1150.10">
    <property type="entry name" value="Aspartate Aminotransferase, domain 1"/>
    <property type="match status" value="1"/>
</dbReference>
<name>A0A9X1M057_9MICC</name>
<dbReference type="InterPro" id="IPR005861">
    <property type="entry name" value="HisP_aminotrans"/>
</dbReference>
<dbReference type="PANTHER" id="PTHR43643">
    <property type="entry name" value="HISTIDINOL-PHOSPHATE AMINOTRANSFERASE 2"/>
    <property type="match status" value="1"/>
</dbReference>
<sequence>MNIPHRAGLDKFPPYRQGKTPADVGGLEAFKLSSNENPYPPLPSVVEAVIGAVAGINLYPEMAAEELRGAIASRWAVSTENIALGAGSVEVASQIILAVTNPNDQVMFAWRSFEAYPLLATTAGAEPQPIPLAEDGGHDLAAMAAAVTPKTRVIFLCNPNNPTGTVLSAAAVDSFISSVPADVLVVLDEAYVHFNRDADTAVGIEMFRKYPNVAVLHTFSKAYGLAGLRLGYAIAAPDLVTNLQKVAVPFGVTSLAQQAGLASLQAEDELQERIDVLVTERRRVYDALLAAGLPVLPSEANFLWLDSRDRTAALAALFEENALSVRVFPNEGIRITVGAPAANDRILDVARQSAGLLASRH</sequence>
<dbReference type="Proteomes" id="UP001139264">
    <property type="component" value="Unassembled WGS sequence"/>
</dbReference>
<dbReference type="PANTHER" id="PTHR43643:SF3">
    <property type="entry name" value="HISTIDINOL-PHOSPHATE AMINOTRANSFERASE"/>
    <property type="match status" value="1"/>
</dbReference>
<dbReference type="NCBIfam" id="NF002878">
    <property type="entry name" value="PRK03321.1"/>
    <property type="match status" value="1"/>
</dbReference>
<dbReference type="SUPFAM" id="SSF53383">
    <property type="entry name" value="PLP-dependent transferases"/>
    <property type="match status" value="1"/>
</dbReference>
<dbReference type="Pfam" id="PF00155">
    <property type="entry name" value="Aminotran_1_2"/>
    <property type="match status" value="1"/>
</dbReference>
<dbReference type="CDD" id="cd00609">
    <property type="entry name" value="AAT_like"/>
    <property type="match status" value="1"/>
</dbReference>
<comment type="function">
    <text evidence="6">Aminotransferase that catalyzes the conversion of aromatic amino acids and 2-oxoglutarate into corresponding aromatic oxo acids and L-glutamate.</text>
</comment>
<dbReference type="InterPro" id="IPR015422">
    <property type="entry name" value="PyrdxlP-dep_Trfase_small"/>
</dbReference>
<dbReference type="InterPro" id="IPR001917">
    <property type="entry name" value="Aminotrans_II_pyridoxalP_BS"/>
</dbReference>
<dbReference type="GO" id="GO:0004400">
    <property type="term" value="F:histidinol-phosphate transaminase activity"/>
    <property type="evidence" value="ECO:0007669"/>
    <property type="project" value="InterPro"/>
</dbReference>
<dbReference type="GO" id="GO:0030170">
    <property type="term" value="F:pyridoxal phosphate binding"/>
    <property type="evidence" value="ECO:0007669"/>
    <property type="project" value="UniProtKB-UniRule"/>
</dbReference>
<dbReference type="HAMAP" id="MF_01023">
    <property type="entry name" value="HisC_aminotrans_2"/>
    <property type="match status" value="1"/>
</dbReference>
<dbReference type="EMBL" id="JAJFZP010000004">
    <property type="protein sequence ID" value="MCC3268312.1"/>
    <property type="molecule type" value="Genomic_DNA"/>
</dbReference>
<protein>
    <recommendedName>
        <fullName evidence="6">Aromatic amino acid aminotransferase</fullName>
        <shortName evidence="6">ArAT</shortName>
        <ecNumber evidence="6">2.6.1.57</ecNumber>
    </recommendedName>
</protein>
<dbReference type="Gene3D" id="3.40.640.10">
    <property type="entry name" value="Type I PLP-dependent aspartate aminotransferase-like (Major domain)"/>
    <property type="match status" value="1"/>
</dbReference>